<dbReference type="EMBL" id="JABWRE010000015">
    <property type="protein sequence ID" value="MBC3442621.1"/>
    <property type="molecule type" value="Genomic_DNA"/>
</dbReference>
<accession>A0A923G207</accession>
<feature type="region of interest" description="Disordered" evidence="1">
    <location>
        <begin position="1"/>
        <end position="20"/>
    </location>
</feature>
<dbReference type="EMBL" id="JAHWXS010000012">
    <property type="protein sequence ID" value="MFK5734492.1"/>
    <property type="molecule type" value="Genomic_DNA"/>
</dbReference>
<proteinExistence type="predicted"/>
<evidence type="ECO:0000313" key="4">
    <source>
        <dbReference type="EMBL" id="MFK5734492.1"/>
    </source>
</evidence>
<dbReference type="RefSeq" id="WP_186556148.1">
    <property type="nucleotide sequence ID" value="NZ_JABWRE020000001.1"/>
</dbReference>
<organism evidence="2">
    <name type="scientific">Pseudomonas urmiensis</name>
    <dbReference type="NCBI Taxonomy" id="2745493"/>
    <lineage>
        <taxon>Bacteria</taxon>
        <taxon>Pseudomonadati</taxon>
        <taxon>Pseudomonadota</taxon>
        <taxon>Gammaproteobacteria</taxon>
        <taxon>Pseudomonadales</taxon>
        <taxon>Pseudomonadaceae</taxon>
        <taxon>Pseudomonas</taxon>
    </lineage>
</organism>
<name>A0A923G207_9PSED</name>
<reference evidence="3" key="4">
    <citation type="submission" date="2021-06" db="EMBL/GenBank/DDBJ databases">
        <title>Updating the genus Pseudomonas: Description of 43 new species and partition of the Pseudomonas putida group.</title>
        <authorList>
            <person name="Girard L."/>
            <person name="Lood C."/>
            <person name="Vandamme P."/>
            <person name="Rokni-Zadeh H."/>
            <person name="Van Noort V."/>
            <person name="Hofte M."/>
            <person name="Lavigne R."/>
            <person name="De Mot R."/>
        </authorList>
    </citation>
    <scope>NUCLEOTIDE SEQUENCE</scope>
    <source>
        <strain evidence="3">SWRI10</strain>
    </source>
</reference>
<evidence type="ECO:0000313" key="3">
    <source>
        <dbReference type="EMBL" id="MBV4537665.1"/>
    </source>
</evidence>
<gene>
    <name evidence="3" type="ORF">HU737_016985</name>
    <name evidence="2" type="ORF">HU737_18185</name>
    <name evidence="4" type="ORF">KW869_13195</name>
</gene>
<keyword evidence="5" id="KW-1185">Reference proteome</keyword>
<evidence type="ECO:0000313" key="5">
    <source>
        <dbReference type="Proteomes" id="UP001621534"/>
    </source>
</evidence>
<evidence type="ECO:0000256" key="1">
    <source>
        <dbReference type="SAM" id="MobiDB-lite"/>
    </source>
</evidence>
<dbReference type="Proteomes" id="UP000599879">
    <property type="component" value="Unassembled WGS sequence"/>
</dbReference>
<reference evidence="4 5" key="1">
    <citation type="journal article" date="2012" name="Plant Soil">
        <title>Screening of plant growth-promoting traits in arsenic-resistant bacteria isolated from the rhizosphere of soybean plants from Argentinean agricultural soil.</title>
        <authorList>
            <person name="Wevar Oller A.L."/>
            <person name="Talano M.A."/>
            <person name="Agostini E."/>
        </authorList>
    </citation>
    <scope>NUCLEOTIDE SEQUENCE [LARGE SCALE GENOMIC DNA]</scope>
    <source>
        <strain evidence="4 5">AW4</strain>
    </source>
</reference>
<sequence>MPLDLRTVGPVPVDRGPVSPSLTPVSVRGRISPTVNEITERDAAGGANADITFTFYQGQAAGHFVRFFYDGVELLAAQVRTLVGTETPGGTAVVTLPNATLLAQGNGQKQIFMKSILMPLRPMQATFNAHP</sequence>
<reference evidence="2" key="2">
    <citation type="journal article" date="2020" name="Microorganisms">
        <title>Reliable Identification of Environmental Pseudomonas Isolates Using the rpoD Gene.</title>
        <authorList>
            <consortium name="The Broad Institute Genome Sequencing Platform"/>
            <person name="Girard L."/>
            <person name="Lood C."/>
            <person name="Rokni-Zadeh H."/>
            <person name="van Noort V."/>
            <person name="Lavigne R."/>
            <person name="De Mot R."/>
        </authorList>
    </citation>
    <scope>NUCLEOTIDE SEQUENCE</scope>
    <source>
        <strain evidence="2">SWRI10</strain>
    </source>
</reference>
<dbReference type="EMBL" id="JABWRE020000001">
    <property type="protein sequence ID" value="MBV4537665.1"/>
    <property type="molecule type" value="Genomic_DNA"/>
</dbReference>
<dbReference type="Proteomes" id="UP001621534">
    <property type="component" value="Unassembled WGS sequence"/>
</dbReference>
<protein>
    <submittedName>
        <fullName evidence="2">Uncharacterized protein</fullName>
    </submittedName>
</protein>
<reference evidence="2" key="3">
    <citation type="submission" date="2020-07" db="EMBL/GenBank/DDBJ databases">
        <authorList>
            <person name="Lood C."/>
            <person name="Girard L."/>
        </authorList>
    </citation>
    <scope>NUCLEOTIDE SEQUENCE</scope>
    <source>
        <strain evidence="2">SWRI10</strain>
    </source>
</reference>
<dbReference type="AlphaFoldDB" id="A0A923G207"/>
<reference evidence="4" key="5">
    <citation type="submission" date="2021-07" db="EMBL/GenBank/DDBJ databases">
        <authorList>
            <person name="Wevar Oller A.L."/>
            <person name="Talano M.A."/>
            <person name="Torres Tejerizo G.A."/>
            <person name="Agostini E."/>
        </authorList>
    </citation>
    <scope>NUCLEOTIDE SEQUENCE</scope>
    <source>
        <strain evidence="4">AW4</strain>
    </source>
</reference>
<evidence type="ECO:0000313" key="2">
    <source>
        <dbReference type="EMBL" id="MBC3442621.1"/>
    </source>
</evidence>
<comment type="caution">
    <text evidence="2">The sequence shown here is derived from an EMBL/GenBank/DDBJ whole genome shotgun (WGS) entry which is preliminary data.</text>
</comment>